<keyword evidence="2" id="KW-0812">Transmembrane</keyword>
<evidence type="ECO:0000313" key="6">
    <source>
        <dbReference type="Proteomes" id="UP001165263"/>
    </source>
</evidence>
<name>A0ABT2BU58_9BURK</name>
<comment type="caution">
    <text evidence="5">The sequence shown here is derived from an EMBL/GenBank/DDBJ whole genome shotgun (WGS) entry which is preliminary data.</text>
</comment>
<accession>A0ABT2BU58</accession>
<dbReference type="Proteomes" id="UP001165263">
    <property type="component" value="Unassembled WGS sequence"/>
</dbReference>
<evidence type="ECO:0000313" key="5">
    <source>
        <dbReference type="EMBL" id="MCS0628664.1"/>
    </source>
</evidence>
<dbReference type="Pfam" id="PF13103">
    <property type="entry name" value="TonB_2"/>
    <property type="match status" value="1"/>
</dbReference>
<evidence type="ECO:0000256" key="2">
    <source>
        <dbReference type="ARBA" id="ARBA00022692"/>
    </source>
</evidence>
<keyword evidence="3" id="KW-1133">Transmembrane helix</keyword>
<dbReference type="Gene3D" id="3.30.1150.10">
    <property type="match status" value="1"/>
</dbReference>
<reference evidence="5" key="1">
    <citation type="submission" date="2022-08" db="EMBL/GenBank/DDBJ databases">
        <title>Reclassification of Massilia species as members of the genera Telluria, Duganella, Pseudoduganella, Mokoshia gen. nov. and Zemynaea gen. nov. using orthogonal and non-orthogonal genome-based approaches.</title>
        <authorList>
            <person name="Bowman J.P."/>
        </authorList>
    </citation>
    <scope>NUCLEOTIDE SEQUENCE</scope>
    <source>
        <strain evidence="5">LMG 11547</strain>
    </source>
</reference>
<dbReference type="RefSeq" id="WP_259447894.1">
    <property type="nucleotide sequence ID" value="NZ_CP119520.1"/>
</dbReference>
<dbReference type="EMBL" id="JANUHC010000002">
    <property type="protein sequence ID" value="MCS0628664.1"/>
    <property type="molecule type" value="Genomic_DNA"/>
</dbReference>
<keyword evidence="6" id="KW-1185">Reference proteome</keyword>
<keyword evidence="4" id="KW-0472">Membrane</keyword>
<dbReference type="SUPFAM" id="SSF74653">
    <property type="entry name" value="TolA/TonB C-terminal domain"/>
    <property type="match status" value="1"/>
</dbReference>
<organism evidence="5 6">
    <name type="scientific">Telluria mixta</name>
    <dbReference type="NCBI Taxonomy" id="34071"/>
    <lineage>
        <taxon>Bacteria</taxon>
        <taxon>Pseudomonadati</taxon>
        <taxon>Pseudomonadota</taxon>
        <taxon>Betaproteobacteria</taxon>
        <taxon>Burkholderiales</taxon>
        <taxon>Oxalobacteraceae</taxon>
        <taxon>Telluria group</taxon>
        <taxon>Telluria</taxon>
    </lineage>
</organism>
<proteinExistence type="predicted"/>
<protein>
    <submittedName>
        <fullName evidence="5">TonB family protein</fullName>
    </submittedName>
</protein>
<sequence length="110" mass="12032">MPPGLDNYKTQVAHHVADHNPERTYTGILPPMLPAIVVLEITVDRDGQLADVAVQRSRNPDASEIALASVRRSSPLPPPPTGRLTFSETFLFADSERYQLRSLAGPQASE</sequence>
<dbReference type="NCBIfam" id="TIGR01352">
    <property type="entry name" value="tonB_Cterm"/>
    <property type="match status" value="1"/>
</dbReference>
<evidence type="ECO:0000256" key="3">
    <source>
        <dbReference type="ARBA" id="ARBA00022989"/>
    </source>
</evidence>
<gene>
    <name evidence="5" type="ORF">NX786_04880</name>
</gene>
<comment type="subcellular location">
    <subcellularLocation>
        <location evidence="1">Membrane</location>
        <topology evidence="1">Single-pass membrane protein</topology>
    </subcellularLocation>
</comment>
<dbReference type="InterPro" id="IPR006260">
    <property type="entry name" value="TonB/TolA_C"/>
</dbReference>
<evidence type="ECO:0000256" key="4">
    <source>
        <dbReference type="ARBA" id="ARBA00023136"/>
    </source>
</evidence>
<evidence type="ECO:0000256" key="1">
    <source>
        <dbReference type="ARBA" id="ARBA00004167"/>
    </source>
</evidence>